<dbReference type="AlphaFoldDB" id="A0A8I0MQ37"/>
<protein>
    <submittedName>
        <fullName evidence="14">HAMP domain-containing protein</fullName>
    </submittedName>
</protein>
<dbReference type="CDD" id="cd06225">
    <property type="entry name" value="HAMP"/>
    <property type="match status" value="1"/>
</dbReference>
<dbReference type="SMART" id="SM00283">
    <property type="entry name" value="MA"/>
    <property type="match status" value="1"/>
</dbReference>
<evidence type="ECO:0000256" key="1">
    <source>
        <dbReference type="ARBA" id="ARBA00004429"/>
    </source>
</evidence>
<dbReference type="Pfam" id="PF02743">
    <property type="entry name" value="dCache_1"/>
    <property type="match status" value="1"/>
</dbReference>
<evidence type="ECO:0000256" key="7">
    <source>
        <dbReference type="ARBA" id="ARBA00023136"/>
    </source>
</evidence>
<dbReference type="RefSeq" id="WP_192479337.1">
    <property type="nucleotide sequence ID" value="NZ_VKME01000026.1"/>
</dbReference>
<keyword evidence="4" id="KW-0145">Chemotaxis</keyword>
<reference evidence="14" key="1">
    <citation type="submission" date="2019-07" db="EMBL/GenBank/DDBJ databases">
        <title>KPC-2 carbapenem resistent Enterobacterales isolates from Germany.</title>
        <authorList>
            <person name="Yao Y."/>
            <person name="Falgenhauer L."/>
            <person name="Imirzalioglu C."/>
            <person name="Chakraborty T."/>
        </authorList>
    </citation>
    <scope>NUCLEOTIDE SEQUENCE</scope>
    <source>
        <strain evidence="14">CA13304</strain>
    </source>
</reference>
<evidence type="ECO:0000313" key="14">
    <source>
        <dbReference type="EMBL" id="MBE0130879.1"/>
    </source>
</evidence>
<keyword evidence="7 11" id="KW-0472">Membrane</keyword>
<keyword evidence="5 11" id="KW-0812">Transmembrane</keyword>
<dbReference type="GO" id="GO:0004888">
    <property type="term" value="F:transmembrane signaling receptor activity"/>
    <property type="evidence" value="ECO:0007669"/>
    <property type="project" value="InterPro"/>
</dbReference>
<dbReference type="GO" id="GO:0005886">
    <property type="term" value="C:plasma membrane"/>
    <property type="evidence" value="ECO:0007669"/>
    <property type="project" value="UniProtKB-SubCell"/>
</dbReference>
<evidence type="ECO:0000256" key="2">
    <source>
        <dbReference type="ARBA" id="ARBA00022475"/>
    </source>
</evidence>
<feature type="transmembrane region" description="Helical" evidence="11">
    <location>
        <begin position="12"/>
        <end position="33"/>
    </location>
</feature>
<keyword evidence="2" id="KW-1003">Cell membrane</keyword>
<keyword evidence="8 10" id="KW-0807">Transducer</keyword>
<dbReference type="GO" id="GO:0006935">
    <property type="term" value="P:chemotaxis"/>
    <property type="evidence" value="ECO:0007669"/>
    <property type="project" value="UniProtKB-KW"/>
</dbReference>
<evidence type="ECO:0000256" key="10">
    <source>
        <dbReference type="PROSITE-ProRule" id="PRU00284"/>
    </source>
</evidence>
<dbReference type="InterPro" id="IPR004090">
    <property type="entry name" value="Chemotax_Me-accpt_rcpt"/>
</dbReference>
<dbReference type="Pfam" id="PF00672">
    <property type="entry name" value="HAMP"/>
    <property type="match status" value="1"/>
</dbReference>
<dbReference type="PROSITE" id="PS50885">
    <property type="entry name" value="HAMP"/>
    <property type="match status" value="1"/>
</dbReference>
<evidence type="ECO:0000256" key="9">
    <source>
        <dbReference type="ARBA" id="ARBA00029447"/>
    </source>
</evidence>
<evidence type="ECO:0000256" key="6">
    <source>
        <dbReference type="ARBA" id="ARBA00022989"/>
    </source>
</evidence>
<dbReference type="InterPro" id="IPR051310">
    <property type="entry name" value="MCP_chemotaxis"/>
</dbReference>
<sequence length="643" mass="69442">MVWYPSRISTRLTLGGIALLAVTTLVIVVIMLWRGQPRVVEVNTALIEETGHGLTRQLSSVLSRIEGETVSLSRLAEVLPNDEALYRAVVPHLLGEQNNSIITGGGIWPEPDAFTPGVAQRSFFWARGSDDKLVYSDEYNAAGGNGYHNESWYQGAKGHLQENCVWSDVYQDAISGINMVTCSIPYQLAGKFAGVATTDIRLDNVASFMQQQGGRTGGYAFVVDKQGQILYFPQNDRDHSRTVVDLVKASGWLSPVAQRLQKLRTSTTDVTSVALENDGILNAPSRVMLFPMADTGWVVGLVTPQERIVGLAKVMMRDVLEVLIPVMTLLLVGSWLVVRRLIARLDDTRQALDDIAQGDGDLTRRLDVKGKDEISAIAEAFNLFVDKIAAIMLTVRSSSEVVANNAVSLADSNTELSTRVTQQAAALEESAAAMEQLNATVHQNAGNTQLADELSESTAQTANRCGDVMHGVISTMDNVSASSGRMVEIVSVIDSIAFQTNILALNAAVEAARAGDAGRGFAVVASEVRTLAQRSATAAQEIKALIDESVSHVDNSSQQIHHAGDRLQELVGHVRQVRQLMGEIRVAGEEQRKGVAEVTLAVTEMDSTVQQNASLIDDAAARTQILKAEAEELALQVSSFKLP</sequence>
<dbReference type="Gene3D" id="3.30.450.20">
    <property type="entry name" value="PAS domain"/>
    <property type="match status" value="1"/>
</dbReference>
<keyword evidence="3" id="KW-0488">Methylation</keyword>
<comment type="similarity">
    <text evidence="9">Belongs to the methyl-accepting chemotaxis (MCP) protein family.</text>
</comment>
<dbReference type="EMBL" id="VKME01000026">
    <property type="protein sequence ID" value="MBE0130879.1"/>
    <property type="molecule type" value="Genomic_DNA"/>
</dbReference>
<dbReference type="FunFam" id="1.10.287.950:FF:000001">
    <property type="entry name" value="Methyl-accepting chemotaxis sensory transducer"/>
    <property type="match status" value="1"/>
</dbReference>
<name>A0A8I0MQ37_CITAM</name>
<comment type="caution">
    <text evidence="14">The sequence shown here is derived from an EMBL/GenBank/DDBJ whole genome shotgun (WGS) entry which is preliminary data.</text>
</comment>
<dbReference type="InterPro" id="IPR033479">
    <property type="entry name" value="dCache_1"/>
</dbReference>
<evidence type="ECO:0000259" key="12">
    <source>
        <dbReference type="PROSITE" id="PS50111"/>
    </source>
</evidence>
<dbReference type="GO" id="GO:0007165">
    <property type="term" value="P:signal transduction"/>
    <property type="evidence" value="ECO:0007669"/>
    <property type="project" value="UniProtKB-KW"/>
</dbReference>
<dbReference type="Pfam" id="PF00015">
    <property type="entry name" value="MCPsignal"/>
    <property type="match status" value="1"/>
</dbReference>
<dbReference type="CDD" id="cd12913">
    <property type="entry name" value="PDC1_MCP_like"/>
    <property type="match status" value="1"/>
</dbReference>
<dbReference type="PROSITE" id="PS50111">
    <property type="entry name" value="CHEMOTAXIS_TRANSDUC_2"/>
    <property type="match status" value="1"/>
</dbReference>
<organism evidence="14 15">
    <name type="scientific">Citrobacter amalonaticus</name>
    <dbReference type="NCBI Taxonomy" id="35703"/>
    <lineage>
        <taxon>Bacteria</taxon>
        <taxon>Pseudomonadati</taxon>
        <taxon>Pseudomonadota</taxon>
        <taxon>Gammaproteobacteria</taxon>
        <taxon>Enterobacterales</taxon>
        <taxon>Enterobacteriaceae</taxon>
        <taxon>Citrobacter</taxon>
    </lineage>
</organism>
<accession>A0A8I0MQ37</accession>
<comment type="subcellular location">
    <subcellularLocation>
        <location evidence="1">Cell inner membrane</location>
        <topology evidence="1">Multi-pass membrane protein</topology>
    </subcellularLocation>
</comment>
<evidence type="ECO:0000313" key="15">
    <source>
        <dbReference type="Proteomes" id="UP000656723"/>
    </source>
</evidence>
<evidence type="ECO:0000256" key="5">
    <source>
        <dbReference type="ARBA" id="ARBA00022692"/>
    </source>
</evidence>
<dbReference type="InterPro" id="IPR003660">
    <property type="entry name" value="HAMP_dom"/>
</dbReference>
<dbReference type="PRINTS" id="PR00260">
    <property type="entry name" value="CHEMTRNSDUCR"/>
</dbReference>
<dbReference type="PANTHER" id="PTHR43531:SF16">
    <property type="entry name" value="METHYL-ACCEPTING CHEMOTAXIS PROTEIN II"/>
    <property type="match status" value="1"/>
</dbReference>
<evidence type="ECO:0000256" key="11">
    <source>
        <dbReference type="SAM" id="Phobius"/>
    </source>
</evidence>
<dbReference type="CDD" id="cd11386">
    <property type="entry name" value="MCP_signal"/>
    <property type="match status" value="1"/>
</dbReference>
<feature type="domain" description="Methyl-accepting transducer" evidence="12">
    <location>
        <begin position="398"/>
        <end position="627"/>
    </location>
</feature>
<dbReference type="Gene3D" id="1.10.287.950">
    <property type="entry name" value="Methyl-accepting chemotaxis protein"/>
    <property type="match status" value="1"/>
</dbReference>
<dbReference type="SUPFAM" id="SSF58104">
    <property type="entry name" value="Methyl-accepting chemotaxis protein (MCP) signaling domain"/>
    <property type="match status" value="1"/>
</dbReference>
<dbReference type="InterPro" id="IPR004089">
    <property type="entry name" value="MCPsignal_dom"/>
</dbReference>
<gene>
    <name evidence="14" type="ORF">FOT72_23135</name>
</gene>
<dbReference type="PANTHER" id="PTHR43531">
    <property type="entry name" value="PROTEIN ICFG"/>
    <property type="match status" value="1"/>
</dbReference>
<evidence type="ECO:0000256" key="8">
    <source>
        <dbReference type="ARBA" id="ARBA00023224"/>
    </source>
</evidence>
<dbReference type="SMART" id="SM00304">
    <property type="entry name" value="HAMP"/>
    <property type="match status" value="1"/>
</dbReference>
<evidence type="ECO:0000259" key="13">
    <source>
        <dbReference type="PROSITE" id="PS50885"/>
    </source>
</evidence>
<keyword evidence="6 11" id="KW-1133">Transmembrane helix</keyword>
<evidence type="ECO:0000256" key="4">
    <source>
        <dbReference type="ARBA" id="ARBA00022500"/>
    </source>
</evidence>
<dbReference type="Proteomes" id="UP000656723">
    <property type="component" value="Unassembled WGS sequence"/>
</dbReference>
<feature type="domain" description="HAMP" evidence="13">
    <location>
        <begin position="339"/>
        <end position="393"/>
    </location>
</feature>
<proteinExistence type="inferred from homology"/>
<evidence type="ECO:0000256" key="3">
    <source>
        <dbReference type="ARBA" id="ARBA00022481"/>
    </source>
</evidence>